<dbReference type="SMART" id="SM00343">
    <property type="entry name" value="ZnF_C2HC"/>
    <property type="match status" value="2"/>
</dbReference>
<feature type="domain" description="CCHC-type" evidence="2">
    <location>
        <begin position="261"/>
        <end position="275"/>
    </location>
</feature>
<reference evidence="3" key="1">
    <citation type="journal article" date="2022" name="Int. J. Mol. Sci.">
        <title>Draft Genome of Tanacetum Coccineum: Genomic Comparison of Closely Related Tanacetum-Family Plants.</title>
        <authorList>
            <person name="Yamashiro T."/>
            <person name="Shiraishi A."/>
            <person name="Nakayama K."/>
            <person name="Satake H."/>
        </authorList>
    </citation>
    <scope>NUCLEOTIDE SEQUENCE</scope>
</reference>
<reference evidence="3" key="2">
    <citation type="submission" date="2022-01" db="EMBL/GenBank/DDBJ databases">
        <authorList>
            <person name="Yamashiro T."/>
            <person name="Shiraishi A."/>
            <person name="Satake H."/>
            <person name="Nakayama K."/>
        </authorList>
    </citation>
    <scope>NUCLEOTIDE SEQUENCE</scope>
</reference>
<keyword evidence="1" id="KW-0479">Metal-binding</keyword>
<dbReference type="InterPro" id="IPR001878">
    <property type="entry name" value="Znf_CCHC"/>
</dbReference>
<name>A0ABQ5IDK4_9ASTR</name>
<dbReference type="Proteomes" id="UP001151760">
    <property type="component" value="Unassembled WGS sequence"/>
</dbReference>
<dbReference type="InterPro" id="IPR005162">
    <property type="entry name" value="Retrotrans_gag_dom"/>
</dbReference>
<keyword evidence="3" id="KW-0695">RNA-directed DNA polymerase</keyword>
<keyword evidence="1" id="KW-0863">Zinc-finger</keyword>
<gene>
    <name evidence="3" type="ORF">Tco_1093314</name>
</gene>
<dbReference type="GO" id="GO:0003964">
    <property type="term" value="F:RNA-directed DNA polymerase activity"/>
    <property type="evidence" value="ECO:0007669"/>
    <property type="project" value="UniProtKB-KW"/>
</dbReference>
<dbReference type="Gene3D" id="4.10.60.10">
    <property type="entry name" value="Zinc finger, CCHC-type"/>
    <property type="match status" value="1"/>
</dbReference>
<dbReference type="SUPFAM" id="SSF57756">
    <property type="entry name" value="Retrovirus zinc finger-like domains"/>
    <property type="match status" value="1"/>
</dbReference>
<keyword evidence="1" id="KW-0862">Zinc</keyword>
<evidence type="ECO:0000256" key="1">
    <source>
        <dbReference type="PROSITE-ProRule" id="PRU00047"/>
    </source>
</evidence>
<evidence type="ECO:0000313" key="4">
    <source>
        <dbReference type="Proteomes" id="UP001151760"/>
    </source>
</evidence>
<comment type="caution">
    <text evidence="3">The sequence shown here is derived from an EMBL/GenBank/DDBJ whole genome shotgun (WGS) entry which is preliminary data.</text>
</comment>
<proteinExistence type="predicted"/>
<dbReference type="InterPro" id="IPR036875">
    <property type="entry name" value="Znf_CCHC_sf"/>
</dbReference>
<dbReference type="PROSITE" id="PS50158">
    <property type="entry name" value="ZF_CCHC"/>
    <property type="match status" value="2"/>
</dbReference>
<keyword evidence="4" id="KW-1185">Reference proteome</keyword>
<evidence type="ECO:0000259" key="2">
    <source>
        <dbReference type="PROSITE" id="PS50158"/>
    </source>
</evidence>
<feature type="domain" description="CCHC-type" evidence="2">
    <location>
        <begin position="289"/>
        <end position="303"/>
    </location>
</feature>
<organism evidence="3 4">
    <name type="scientific">Tanacetum coccineum</name>
    <dbReference type="NCBI Taxonomy" id="301880"/>
    <lineage>
        <taxon>Eukaryota</taxon>
        <taxon>Viridiplantae</taxon>
        <taxon>Streptophyta</taxon>
        <taxon>Embryophyta</taxon>
        <taxon>Tracheophyta</taxon>
        <taxon>Spermatophyta</taxon>
        <taxon>Magnoliopsida</taxon>
        <taxon>eudicotyledons</taxon>
        <taxon>Gunneridae</taxon>
        <taxon>Pentapetalae</taxon>
        <taxon>asterids</taxon>
        <taxon>campanulids</taxon>
        <taxon>Asterales</taxon>
        <taxon>Asteraceae</taxon>
        <taxon>Asteroideae</taxon>
        <taxon>Anthemideae</taxon>
        <taxon>Anthemidinae</taxon>
        <taxon>Tanacetum</taxon>
    </lineage>
</organism>
<sequence>MPVTRQGTNDAMTPESIQAMIDRAIQRNSNQTQDEDSQNSGGGIRRLVQPARVCTYPDFMKCQPLNFKGTEGVVALSQWLEKIESVFHISGCAVENQAKFATCTLLGAALTWWNGHVRTFSHDAAYAMNWEMFKKKLTDKYCPNGEIKKLEIELWNLKTSNIGGLPDNIHEIPMSTDPKTLDFAIELANDLMDQKFRTYAERQAENKRKFNNNNQNQQQLLKKQNVVQAYAVGSGEKKPYGGSKPLGPKCNYHHDGECAPKCTNCKKVGHLTKDCWHPINNNNQRTITCYECGNQGHYRSDCPVLKNQVTEARGMVYTLGGGETNQDLDNTEDDISA</sequence>
<keyword evidence="3" id="KW-0808">Transferase</keyword>
<protein>
    <submittedName>
        <fullName evidence="3">Reverse transcriptase domain-containing protein</fullName>
    </submittedName>
</protein>
<dbReference type="Pfam" id="PF00098">
    <property type="entry name" value="zf-CCHC"/>
    <property type="match status" value="1"/>
</dbReference>
<keyword evidence="3" id="KW-0548">Nucleotidyltransferase</keyword>
<dbReference type="EMBL" id="BQNB010020614">
    <property type="protein sequence ID" value="GJT97796.1"/>
    <property type="molecule type" value="Genomic_DNA"/>
</dbReference>
<accession>A0ABQ5IDK4</accession>
<evidence type="ECO:0000313" key="3">
    <source>
        <dbReference type="EMBL" id="GJT97796.1"/>
    </source>
</evidence>
<dbReference type="Pfam" id="PF03732">
    <property type="entry name" value="Retrotrans_gag"/>
    <property type="match status" value="1"/>
</dbReference>